<dbReference type="SMART" id="SM00934">
    <property type="entry name" value="OMPdecase"/>
    <property type="match status" value="1"/>
</dbReference>
<feature type="binding site" evidence="7">
    <location>
        <position position="11"/>
    </location>
    <ligand>
        <name>substrate</name>
    </ligand>
</feature>
<reference evidence="10 11" key="1">
    <citation type="submission" date="2024-07" db="EMBL/GenBank/DDBJ databases">
        <authorList>
            <person name="Ren Q."/>
        </authorList>
    </citation>
    <scope>NUCLEOTIDE SEQUENCE [LARGE SCALE GENOMIC DNA]</scope>
    <source>
        <strain evidence="10 11">REN37</strain>
    </source>
</reference>
<dbReference type="EMBL" id="JBGCUO010000001">
    <property type="protein sequence ID" value="MEY1662157.1"/>
    <property type="molecule type" value="Genomic_DNA"/>
</dbReference>
<organism evidence="10 11">
    <name type="scientific">Isoalcanivorax beigongshangi</name>
    <dbReference type="NCBI Taxonomy" id="3238810"/>
    <lineage>
        <taxon>Bacteria</taxon>
        <taxon>Pseudomonadati</taxon>
        <taxon>Pseudomonadota</taxon>
        <taxon>Gammaproteobacteria</taxon>
        <taxon>Oceanospirillales</taxon>
        <taxon>Alcanivoracaceae</taxon>
        <taxon>Isoalcanivorax</taxon>
    </lineage>
</organism>
<evidence type="ECO:0000313" key="10">
    <source>
        <dbReference type="EMBL" id="MEY1662157.1"/>
    </source>
</evidence>
<evidence type="ECO:0000256" key="6">
    <source>
        <dbReference type="ARBA" id="ARBA00049157"/>
    </source>
</evidence>
<proteinExistence type="inferred from homology"/>
<dbReference type="Proteomes" id="UP001562065">
    <property type="component" value="Unassembled WGS sequence"/>
</dbReference>
<feature type="binding site" evidence="7">
    <location>
        <position position="33"/>
    </location>
    <ligand>
        <name>substrate</name>
    </ligand>
</feature>
<feature type="binding site" evidence="7">
    <location>
        <position position="180"/>
    </location>
    <ligand>
        <name>substrate</name>
    </ligand>
</feature>
<comment type="caution">
    <text evidence="10">The sequence shown here is derived from an EMBL/GenBank/DDBJ whole genome shotgun (WGS) entry which is preliminary data.</text>
</comment>
<evidence type="ECO:0000313" key="11">
    <source>
        <dbReference type="Proteomes" id="UP001562065"/>
    </source>
</evidence>
<feature type="binding site" evidence="7">
    <location>
        <begin position="60"/>
        <end position="69"/>
    </location>
    <ligand>
        <name>substrate</name>
    </ligand>
</feature>
<evidence type="ECO:0000256" key="2">
    <source>
        <dbReference type="ARBA" id="ARBA00004861"/>
    </source>
</evidence>
<dbReference type="RefSeq" id="WP_369455398.1">
    <property type="nucleotide sequence ID" value="NZ_JBGCUO010000001.1"/>
</dbReference>
<evidence type="ECO:0000256" key="7">
    <source>
        <dbReference type="HAMAP-Rule" id="MF_01200"/>
    </source>
</evidence>
<dbReference type="HAMAP" id="MF_01200_B">
    <property type="entry name" value="OMPdecase_type1_B"/>
    <property type="match status" value="1"/>
</dbReference>
<keyword evidence="3 7" id="KW-0210">Decarboxylase</keyword>
<dbReference type="PANTHER" id="PTHR32119:SF2">
    <property type="entry name" value="OROTIDINE 5'-PHOSPHATE DECARBOXYLASE"/>
    <property type="match status" value="1"/>
</dbReference>
<evidence type="ECO:0000256" key="5">
    <source>
        <dbReference type="ARBA" id="ARBA00023239"/>
    </source>
</evidence>
<dbReference type="PANTHER" id="PTHR32119">
    <property type="entry name" value="OROTIDINE 5'-PHOSPHATE DECARBOXYLASE"/>
    <property type="match status" value="1"/>
</dbReference>
<evidence type="ECO:0000256" key="3">
    <source>
        <dbReference type="ARBA" id="ARBA00022793"/>
    </source>
</evidence>
<feature type="binding site" evidence="7">
    <location>
        <position position="210"/>
    </location>
    <ligand>
        <name>substrate</name>
    </ligand>
</feature>
<evidence type="ECO:0000256" key="4">
    <source>
        <dbReference type="ARBA" id="ARBA00022975"/>
    </source>
</evidence>
<comment type="function">
    <text evidence="1 7">Catalyzes the decarboxylation of orotidine 5'-monophosphate (OMP) to uridine 5'-monophosphate (UMP).</text>
</comment>
<protein>
    <recommendedName>
        <fullName evidence="7">Orotidine 5'-phosphate decarboxylase</fullName>
        <ecNumber evidence="7">4.1.1.23</ecNumber>
    </recommendedName>
    <alternativeName>
        <fullName evidence="7">OMP decarboxylase</fullName>
        <shortName evidence="7">OMPDCase</shortName>
        <shortName evidence="7">OMPdecase</shortName>
    </alternativeName>
</protein>
<evidence type="ECO:0000256" key="1">
    <source>
        <dbReference type="ARBA" id="ARBA00002356"/>
    </source>
</evidence>
<dbReference type="GO" id="GO:0004590">
    <property type="term" value="F:orotidine-5'-phosphate decarboxylase activity"/>
    <property type="evidence" value="ECO:0007669"/>
    <property type="project" value="UniProtKB-EC"/>
</dbReference>
<dbReference type="NCBIfam" id="NF001273">
    <property type="entry name" value="PRK00230.1"/>
    <property type="match status" value="1"/>
</dbReference>
<dbReference type="NCBIfam" id="TIGR01740">
    <property type="entry name" value="pyrF"/>
    <property type="match status" value="1"/>
</dbReference>
<evidence type="ECO:0000259" key="9">
    <source>
        <dbReference type="SMART" id="SM00934"/>
    </source>
</evidence>
<evidence type="ECO:0000256" key="8">
    <source>
        <dbReference type="RuleBase" id="RU000512"/>
    </source>
</evidence>
<name>A0ABV4AI85_9GAMM</name>
<comment type="pathway">
    <text evidence="2 7 8">Pyrimidine metabolism; UMP biosynthesis via de novo pathway; UMP from orotate: step 2/2.</text>
</comment>
<dbReference type="PROSITE" id="PS00156">
    <property type="entry name" value="OMPDECASE"/>
    <property type="match status" value="1"/>
</dbReference>
<feature type="binding site" evidence="7">
    <location>
        <position position="119"/>
    </location>
    <ligand>
        <name>substrate</name>
    </ligand>
</feature>
<comment type="subunit">
    <text evidence="7">Homodimer.</text>
</comment>
<accession>A0ABV4AI85</accession>
<feature type="domain" description="Orotidine 5'-phosphate decarboxylase" evidence="9">
    <location>
        <begin position="5"/>
        <end position="225"/>
    </location>
</feature>
<keyword evidence="4 7" id="KW-0665">Pyrimidine biosynthesis</keyword>
<dbReference type="EC" id="4.1.1.23" evidence="7"/>
<dbReference type="InterPro" id="IPR011060">
    <property type="entry name" value="RibuloseP-bd_barrel"/>
</dbReference>
<dbReference type="InterPro" id="IPR014732">
    <property type="entry name" value="OMPdecase"/>
</dbReference>
<feature type="binding site" evidence="7">
    <location>
        <position position="209"/>
    </location>
    <ligand>
        <name>substrate</name>
    </ligand>
</feature>
<comment type="similarity">
    <text evidence="7">Belongs to the OMP decarboxylase family. Type 1 subfamily.</text>
</comment>
<dbReference type="InterPro" id="IPR018089">
    <property type="entry name" value="OMPdecase_AS"/>
</dbReference>
<dbReference type="InterPro" id="IPR013785">
    <property type="entry name" value="Aldolase_TIM"/>
</dbReference>
<keyword evidence="5 7" id="KW-0456">Lyase</keyword>
<dbReference type="SUPFAM" id="SSF51366">
    <property type="entry name" value="Ribulose-phoshate binding barrel"/>
    <property type="match status" value="1"/>
</dbReference>
<dbReference type="InterPro" id="IPR047596">
    <property type="entry name" value="OMPdecase_bac"/>
</dbReference>
<dbReference type="Pfam" id="PF00215">
    <property type="entry name" value="OMPdecase"/>
    <property type="match status" value="1"/>
</dbReference>
<sequence length="232" mass="24382">MSQSPIIVALDFDQPQAALALADQLDPQTVRVKVGKELFTRSGPVVVEQLVDKGFQVFLDLKFHDIPNTVAGAVRSAAALGVWMVNVHASGGRRMMEAAVAALADVPQRPLLTAVTVLTSMGAEELRELGVSASPAEQVVRLAALAQQCGVDGVVCSAQEAPLLRERCGAGFRLVTPGIRPANAQQDDQTRVVTPRDALALGVNDMVIGRPITQAPDPVAAVAEILQQLAAV</sequence>
<comment type="catalytic activity">
    <reaction evidence="6 7 8">
        <text>orotidine 5'-phosphate + H(+) = UMP + CO2</text>
        <dbReference type="Rhea" id="RHEA:11596"/>
        <dbReference type="ChEBI" id="CHEBI:15378"/>
        <dbReference type="ChEBI" id="CHEBI:16526"/>
        <dbReference type="ChEBI" id="CHEBI:57538"/>
        <dbReference type="ChEBI" id="CHEBI:57865"/>
        <dbReference type="EC" id="4.1.1.23"/>
    </reaction>
</comment>
<dbReference type="Gene3D" id="3.20.20.70">
    <property type="entry name" value="Aldolase class I"/>
    <property type="match status" value="1"/>
</dbReference>
<feature type="active site" description="Proton donor" evidence="7">
    <location>
        <position position="62"/>
    </location>
</feature>
<dbReference type="InterPro" id="IPR001754">
    <property type="entry name" value="OMPdeCOase_dom"/>
</dbReference>
<dbReference type="CDD" id="cd04725">
    <property type="entry name" value="OMP_decarboxylase_like"/>
    <property type="match status" value="1"/>
</dbReference>
<gene>
    <name evidence="7 10" type="primary">pyrF</name>
    <name evidence="10" type="ORF">AB5I84_08360</name>
</gene>
<keyword evidence="11" id="KW-1185">Reference proteome</keyword>
<feature type="binding site" evidence="7">
    <location>
        <position position="189"/>
    </location>
    <ligand>
        <name>substrate</name>
    </ligand>
</feature>